<accession>A0A1A9WFK9</accession>
<reference evidence="3" key="1">
    <citation type="submission" date="2014-03" db="EMBL/GenBank/DDBJ databases">
        <authorList>
            <person name="Aksoy S."/>
            <person name="Warren W."/>
            <person name="Wilson R.K."/>
        </authorList>
    </citation>
    <scope>NUCLEOTIDE SEQUENCE [LARGE SCALE GENOMIC DNA]</scope>
    <source>
        <strain evidence="3">IAEA</strain>
    </source>
</reference>
<dbReference type="AlphaFoldDB" id="A0A1A9WFK9"/>
<evidence type="ECO:0000313" key="3">
    <source>
        <dbReference type="Proteomes" id="UP000091820"/>
    </source>
</evidence>
<reference evidence="2" key="2">
    <citation type="submission" date="2020-05" db="UniProtKB">
        <authorList>
            <consortium name="EnsemblMetazoa"/>
        </authorList>
    </citation>
    <scope>IDENTIFICATION</scope>
    <source>
        <strain evidence="2">IAEA</strain>
    </source>
</reference>
<feature type="compositionally biased region" description="Polar residues" evidence="1">
    <location>
        <begin position="51"/>
        <end position="81"/>
    </location>
</feature>
<evidence type="ECO:0000256" key="1">
    <source>
        <dbReference type="SAM" id="MobiDB-lite"/>
    </source>
</evidence>
<dbReference type="EnsemblMetazoa" id="GBRI017945-RA">
    <property type="protein sequence ID" value="GBRI017945-PA"/>
    <property type="gene ID" value="GBRI017945"/>
</dbReference>
<dbReference type="VEuPathDB" id="VectorBase:GBRI017945"/>
<keyword evidence="3" id="KW-1185">Reference proteome</keyword>
<sequence length="259" mass="28966">MSVECIAASSKIVLAKNSAASAYTSANANNANNTHGNTLCIPHAIRYGESQTVNQQQHQHNAIVNQGRRSQNAKNLRQHLNGQQSGHQEQQQHQQQPEIVQESRNQTATTKIYVVKKSLDQLNGNIRINTLTTTEESKITVNDNNSKITPHERSGTELVAKQPFPPLSASDDDEEVLCEHLEWSAAQSLVEMNAKDKQRRHSNNNCHSNMSIFRNNNDSNSNTNNSIQHLPIAKTNIYSASTNTEPQTKMENYVKKKFV</sequence>
<protein>
    <submittedName>
        <fullName evidence="2">Uncharacterized protein</fullName>
    </submittedName>
</protein>
<evidence type="ECO:0000313" key="2">
    <source>
        <dbReference type="EnsemblMetazoa" id="GBRI017945-PA"/>
    </source>
</evidence>
<feature type="compositionally biased region" description="Low complexity" evidence="1">
    <location>
        <begin position="82"/>
        <end position="96"/>
    </location>
</feature>
<feature type="region of interest" description="Disordered" evidence="1">
    <location>
        <begin position="51"/>
        <end position="105"/>
    </location>
</feature>
<proteinExistence type="predicted"/>
<name>A0A1A9WFK9_9MUSC</name>
<organism evidence="2 3">
    <name type="scientific">Glossina brevipalpis</name>
    <dbReference type="NCBI Taxonomy" id="37001"/>
    <lineage>
        <taxon>Eukaryota</taxon>
        <taxon>Metazoa</taxon>
        <taxon>Ecdysozoa</taxon>
        <taxon>Arthropoda</taxon>
        <taxon>Hexapoda</taxon>
        <taxon>Insecta</taxon>
        <taxon>Pterygota</taxon>
        <taxon>Neoptera</taxon>
        <taxon>Endopterygota</taxon>
        <taxon>Diptera</taxon>
        <taxon>Brachycera</taxon>
        <taxon>Muscomorpha</taxon>
        <taxon>Hippoboscoidea</taxon>
        <taxon>Glossinidae</taxon>
        <taxon>Glossina</taxon>
    </lineage>
</organism>
<dbReference type="Proteomes" id="UP000091820">
    <property type="component" value="Unassembled WGS sequence"/>
</dbReference>